<dbReference type="Gene3D" id="1.20.1050.130">
    <property type="match status" value="1"/>
</dbReference>
<dbReference type="PROSITE" id="PS50404">
    <property type="entry name" value="GST_NTER"/>
    <property type="match status" value="1"/>
</dbReference>
<accession>A0ABY0GY58</accession>
<sequence length="167" mass="18996">MSSSNLKPITVWGKGGANPPKVAIILEELGVPYEIVKTMFADIKKPEYLAINANGRMPAIKDPNNGDLVLWESGAIIEYLVERYDTAHGLGFEPGSHEAQHARQWLFYQATGQGLYYGQASWFTFFHPEKLPSAVEPDDFPYVKDWLDRMMKRESVRKVYDSFQQGH</sequence>
<dbReference type="SUPFAM" id="SSF47616">
    <property type="entry name" value="GST C-terminal domain-like"/>
    <property type="match status" value="1"/>
</dbReference>
<dbReference type="InterPro" id="IPR004045">
    <property type="entry name" value="Glutathione_S-Trfase_N"/>
</dbReference>
<dbReference type="Proteomes" id="UP000294003">
    <property type="component" value="Unassembled WGS sequence"/>
</dbReference>
<protein>
    <recommendedName>
        <fullName evidence="2">GST N-terminal domain-containing protein</fullName>
    </recommendedName>
</protein>
<evidence type="ECO:0000313" key="4">
    <source>
        <dbReference type="Proteomes" id="UP000294003"/>
    </source>
</evidence>
<reference evidence="3 4" key="1">
    <citation type="submission" date="2018-06" db="EMBL/GenBank/DDBJ databases">
        <title>Complete Genomes of Monosporascus.</title>
        <authorList>
            <person name="Robinson A.J."/>
            <person name="Natvig D.O."/>
        </authorList>
    </citation>
    <scope>NUCLEOTIDE SEQUENCE [LARGE SCALE GENOMIC DNA]</scope>
    <source>
        <strain evidence="3 4">CBS 609.92</strain>
    </source>
</reference>
<evidence type="ECO:0000313" key="3">
    <source>
        <dbReference type="EMBL" id="RYO79636.1"/>
    </source>
</evidence>
<dbReference type="SFLD" id="SFLDS00019">
    <property type="entry name" value="Glutathione_Transferase_(cytos"/>
    <property type="match status" value="1"/>
</dbReference>
<feature type="domain" description="GST N-terminal" evidence="2">
    <location>
        <begin position="6"/>
        <end position="88"/>
    </location>
</feature>
<comment type="similarity">
    <text evidence="1">Belongs to the GST superfamily.</text>
</comment>
<evidence type="ECO:0000259" key="2">
    <source>
        <dbReference type="PROSITE" id="PS50404"/>
    </source>
</evidence>
<gene>
    <name evidence="3" type="ORF">DL762_008076</name>
</gene>
<keyword evidence="4" id="KW-1185">Reference proteome</keyword>
<dbReference type="Pfam" id="PF02798">
    <property type="entry name" value="GST_N"/>
    <property type="match status" value="1"/>
</dbReference>
<dbReference type="SFLD" id="SFLDG00358">
    <property type="entry name" value="Main_(cytGST)"/>
    <property type="match status" value="1"/>
</dbReference>
<dbReference type="PANTHER" id="PTHR44051">
    <property type="entry name" value="GLUTATHIONE S-TRANSFERASE-RELATED"/>
    <property type="match status" value="1"/>
</dbReference>
<dbReference type="InterPro" id="IPR036282">
    <property type="entry name" value="Glutathione-S-Trfase_C_sf"/>
</dbReference>
<dbReference type="EMBL" id="QJNS01000320">
    <property type="protein sequence ID" value="RYO79636.1"/>
    <property type="molecule type" value="Genomic_DNA"/>
</dbReference>
<dbReference type="InterPro" id="IPR036249">
    <property type="entry name" value="Thioredoxin-like_sf"/>
</dbReference>
<dbReference type="CDD" id="cd03048">
    <property type="entry name" value="GST_N_Ure2p_like"/>
    <property type="match status" value="1"/>
</dbReference>
<name>A0ABY0GY58_9PEZI</name>
<organism evidence="3 4">
    <name type="scientific">Monosporascus cannonballus</name>
    <dbReference type="NCBI Taxonomy" id="155416"/>
    <lineage>
        <taxon>Eukaryota</taxon>
        <taxon>Fungi</taxon>
        <taxon>Dikarya</taxon>
        <taxon>Ascomycota</taxon>
        <taxon>Pezizomycotina</taxon>
        <taxon>Sordariomycetes</taxon>
        <taxon>Xylariomycetidae</taxon>
        <taxon>Xylariales</taxon>
        <taxon>Xylariales incertae sedis</taxon>
        <taxon>Monosporascus</taxon>
    </lineage>
</organism>
<proteinExistence type="inferred from homology"/>
<comment type="caution">
    <text evidence="3">The sequence shown here is derived from an EMBL/GenBank/DDBJ whole genome shotgun (WGS) entry which is preliminary data.</text>
</comment>
<evidence type="ECO:0000256" key="1">
    <source>
        <dbReference type="ARBA" id="ARBA00007409"/>
    </source>
</evidence>
<dbReference type="SUPFAM" id="SSF52833">
    <property type="entry name" value="Thioredoxin-like"/>
    <property type="match status" value="1"/>
</dbReference>
<dbReference type="PANTHER" id="PTHR44051:SF23">
    <property type="entry name" value="GLUTATHIONE S-TRANSFERASE-LIKE PROTEIN TPCF"/>
    <property type="match status" value="1"/>
</dbReference>
<dbReference type="InterPro" id="IPR040079">
    <property type="entry name" value="Glutathione_S-Trfase"/>
</dbReference>